<keyword evidence="1" id="KW-0808">Transferase</keyword>
<sequence>MQTDQKEADAFNKHFSKVNSVPWDPVADPRMRRLRKILERRPIANNRTFEVEFTVNELDIALRKDKPGKAPGLDGVTQDMLTHLGPRAKGTLLNLFNRTWTSGELPRAWRTAVLVPILKKGKCATAAENYCPISLTSMISKTMERMVNARLYHYLEQNACLDESHSEFRRHRTTVDQLVRFTQSVINT</sequence>
<keyword evidence="2" id="KW-1185">Reference proteome</keyword>
<gene>
    <name evidence="1" type="ORF">PoB_004110100</name>
</gene>
<comment type="caution">
    <text evidence="1">The sequence shown here is derived from an EMBL/GenBank/DDBJ whole genome shotgun (WGS) entry which is preliminary data.</text>
</comment>
<evidence type="ECO:0000313" key="1">
    <source>
        <dbReference type="EMBL" id="GFO14596.1"/>
    </source>
</evidence>
<reference evidence="1 2" key="1">
    <citation type="journal article" date="2021" name="Elife">
        <title>Chloroplast acquisition without the gene transfer in kleptoplastic sea slugs, Plakobranchus ocellatus.</title>
        <authorList>
            <person name="Maeda T."/>
            <person name="Takahashi S."/>
            <person name="Yoshida T."/>
            <person name="Shimamura S."/>
            <person name="Takaki Y."/>
            <person name="Nagai Y."/>
            <person name="Toyoda A."/>
            <person name="Suzuki Y."/>
            <person name="Arimoto A."/>
            <person name="Ishii H."/>
            <person name="Satoh N."/>
            <person name="Nishiyama T."/>
            <person name="Hasebe M."/>
            <person name="Maruyama T."/>
            <person name="Minagawa J."/>
            <person name="Obokata J."/>
            <person name="Shigenobu S."/>
        </authorList>
    </citation>
    <scope>NUCLEOTIDE SEQUENCE [LARGE SCALE GENOMIC DNA]</scope>
</reference>
<evidence type="ECO:0000313" key="2">
    <source>
        <dbReference type="Proteomes" id="UP000735302"/>
    </source>
</evidence>
<proteinExistence type="predicted"/>
<name>A0AAV4B708_9GAST</name>
<dbReference type="Proteomes" id="UP000735302">
    <property type="component" value="Unassembled WGS sequence"/>
</dbReference>
<protein>
    <submittedName>
        <fullName evidence="1">RNA-directed DNA polymerase from mobile element jockey</fullName>
    </submittedName>
</protein>
<dbReference type="EMBL" id="BLXT01004580">
    <property type="protein sequence ID" value="GFO14596.1"/>
    <property type="molecule type" value="Genomic_DNA"/>
</dbReference>
<dbReference type="GO" id="GO:0003964">
    <property type="term" value="F:RNA-directed DNA polymerase activity"/>
    <property type="evidence" value="ECO:0007669"/>
    <property type="project" value="UniProtKB-KW"/>
</dbReference>
<keyword evidence="1" id="KW-0695">RNA-directed DNA polymerase</keyword>
<organism evidence="1 2">
    <name type="scientific">Plakobranchus ocellatus</name>
    <dbReference type="NCBI Taxonomy" id="259542"/>
    <lineage>
        <taxon>Eukaryota</taxon>
        <taxon>Metazoa</taxon>
        <taxon>Spiralia</taxon>
        <taxon>Lophotrochozoa</taxon>
        <taxon>Mollusca</taxon>
        <taxon>Gastropoda</taxon>
        <taxon>Heterobranchia</taxon>
        <taxon>Euthyneura</taxon>
        <taxon>Panpulmonata</taxon>
        <taxon>Sacoglossa</taxon>
        <taxon>Placobranchoidea</taxon>
        <taxon>Plakobranchidae</taxon>
        <taxon>Plakobranchus</taxon>
    </lineage>
</organism>
<dbReference type="AlphaFoldDB" id="A0AAV4B708"/>
<dbReference type="PANTHER" id="PTHR19446">
    <property type="entry name" value="REVERSE TRANSCRIPTASES"/>
    <property type="match status" value="1"/>
</dbReference>
<keyword evidence="1" id="KW-0548">Nucleotidyltransferase</keyword>
<accession>A0AAV4B708</accession>